<evidence type="ECO:0000256" key="9">
    <source>
        <dbReference type="ARBA" id="ARBA00022967"/>
    </source>
</evidence>
<keyword evidence="6" id="KW-0677">Repeat</keyword>
<dbReference type="InterPro" id="IPR017871">
    <property type="entry name" value="ABC_transporter-like_CS"/>
</dbReference>
<keyword evidence="7" id="KW-0547">Nucleotide-binding</keyword>
<feature type="domain" description="ABC transporter" evidence="11">
    <location>
        <begin position="12"/>
        <end position="254"/>
    </location>
</feature>
<evidence type="ECO:0000256" key="3">
    <source>
        <dbReference type="ARBA" id="ARBA00022475"/>
    </source>
</evidence>
<evidence type="ECO:0000256" key="5">
    <source>
        <dbReference type="ARBA" id="ARBA00022597"/>
    </source>
</evidence>
<keyword evidence="9" id="KW-1278">Translocase</keyword>
<dbReference type="FunFam" id="3.40.50.300:FF:000127">
    <property type="entry name" value="Ribose import ATP-binding protein RbsA"/>
    <property type="match status" value="1"/>
</dbReference>
<sequence>MSAMSTMSTPILEARDISIRFGGVEALRRVSLHVMPGEVLALAGDNGAGKSTLIKIISGVYHADAGQLLFNGTPMQLRDPQDARAQGIETIYQDLALADNLDVGSNIFLGREPVRRQFGIQVIDRERMAQVAREVLERLDIVIPARKLRGPVKMLSGGQRQAIAIGRAIYWNAHVLIMDEPTAALGVPEQRKVMELIAALKAEGVAVVLISHNLHDIFAIADRIVVLRRGEVAGERRVADTNGDEIVRLMVGDTYADARGPAH</sequence>
<evidence type="ECO:0000256" key="8">
    <source>
        <dbReference type="ARBA" id="ARBA00022840"/>
    </source>
</evidence>
<keyword evidence="10" id="KW-0472">Membrane</keyword>
<dbReference type="AlphaFoldDB" id="A0A1H4H6N4"/>
<dbReference type="Pfam" id="PF00005">
    <property type="entry name" value="ABC_tran"/>
    <property type="match status" value="1"/>
</dbReference>
<evidence type="ECO:0000256" key="1">
    <source>
        <dbReference type="ARBA" id="ARBA00004202"/>
    </source>
</evidence>
<dbReference type="PROSITE" id="PS00211">
    <property type="entry name" value="ABC_TRANSPORTER_1"/>
    <property type="match status" value="1"/>
</dbReference>
<keyword evidence="4" id="KW-0997">Cell inner membrane</keyword>
<proteinExistence type="predicted"/>
<dbReference type="Proteomes" id="UP000198638">
    <property type="component" value="Unassembled WGS sequence"/>
</dbReference>
<keyword evidence="13" id="KW-1185">Reference proteome</keyword>
<comment type="subcellular location">
    <subcellularLocation>
        <location evidence="1">Cell membrane</location>
        <topology evidence="1">Peripheral membrane protein</topology>
    </subcellularLocation>
</comment>
<evidence type="ECO:0000313" key="12">
    <source>
        <dbReference type="EMBL" id="SEB16732.1"/>
    </source>
</evidence>
<dbReference type="InterPro" id="IPR003593">
    <property type="entry name" value="AAA+_ATPase"/>
</dbReference>
<evidence type="ECO:0000256" key="7">
    <source>
        <dbReference type="ARBA" id="ARBA00022741"/>
    </source>
</evidence>
<dbReference type="GO" id="GO:0016887">
    <property type="term" value="F:ATP hydrolysis activity"/>
    <property type="evidence" value="ECO:0007669"/>
    <property type="project" value="InterPro"/>
</dbReference>
<dbReference type="EMBL" id="FNRQ01000007">
    <property type="protein sequence ID" value="SEB16732.1"/>
    <property type="molecule type" value="Genomic_DNA"/>
</dbReference>
<evidence type="ECO:0000256" key="4">
    <source>
        <dbReference type="ARBA" id="ARBA00022519"/>
    </source>
</evidence>
<dbReference type="GO" id="GO:0005524">
    <property type="term" value="F:ATP binding"/>
    <property type="evidence" value="ECO:0007669"/>
    <property type="project" value="UniProtKB-KW"/>
</dbReference>
<dbReference type="STRING" id="83784.SAMN05192564_107215"/>
<dbReference type="Gene3D" id="3.40.50.300">
    <property type="entry name" value="P-loop containing nucleotide triphosphate hydrolases"/>
    <property type="match status" value="1"/>
</dbReference>
<dbReference type="CDD" id="cd03216">
    <property type="entry name" value="ABC_Carb_Monos_I"/>
    <property type="match status" value="1"/>
</dbReference>
<dbReference type="PROSITE" id="PS50893">
    <property type="entry name" value="ABC_TRANSPORTER_2"/>
    <property type="match status" value="1"/>
</dbReference>
<reference evidence="13" key="1">
    <citation type="submission" date="2016-10" db="EMBL/GenBank/DDBJ databases">
        <authorList>
            <person name="Varghese N."/>
            <person name="Submissions S."/>
        </authorList>
    </citation>
    <scope>NUCLEOTIDE SEQUENCE [LARGE SCALE GENOMIC DNA]</scope>
    <source>
        <strain evidence="13">LMG 24000</strain>
    </source>
</reference>
<organism evidence="12 13">
    <name type="scientific">Paraburkholderia sartisoli</name>
    <dbReference type="NCBI Taxonomy" id="83784"/>
    <lineage>
        <taxon>Bacteria</taxon>
        <taxon>Pseudomonadati</taxon>
        <taxon>Pseudomonadota</taxon>
        <taxon>Betaproteobacteria</taxon>
        <taxon>Burkholderiales</taxon>
        <taxon>Burkholderiaceae</taxon>
        <taxon>Paraburkholderia</taxon>
    </lineage>
</organism>
<name>A0A1H4H6N4_9BURK</name>
<evidence type="ECO:0000256" key="10">
    <source>
        <dbReference type="ARBA" id="ARBA00023136"/>
    </source>
</evidence>
<dbReference type="SMART" id="SM00382">
    <property type="entry name" value="AAA"/>
    <property type="match status" value="1"/>
</dbReference>
<dbReference type="SUPFAM" id="SSF52540">
    <property type="entry name" value="P-loop containing nucleoside triphosphate hydrolases"/>
    <property type="match status" value="1"/>
</dbReference>
<keyword evidence="5" id="KW-0762">Sugar transport</keyword>
<keyword evidence="3" id="KW-1003">Cell membrane</keyword>
<evidence type="ECO:0000256" key="2">
    <source>
        <dbReference type="ARBA" id="ARBA00022448"/>
    </source>
</evidence>
<dbReference type="PANTHER" id="PTHR43790:SF8">
    <property type="entry name" value="SUGAR ABC TRANSPORTER ATP-BINDING PROTEIN"/>
    <property type="match status" value="1"/>
</dbReference>
<dbReference type="InterPro" id="IPR003439">
    <property type="entry name" value="ABC_transporter-like_ATP-bd"/>
</dbReference>
<dbReference type="PANTHER" id="PTHR43790">
    <property type="entry name" value="CARBOHYDRATE TRANSPORT ATP-BINDING PROTEIN MG119-RELATED"/>
    <property type="match status" value="1"/>
</dbReference>
<evidence type="ECO:0000256" key="6">
    <source>
        <dbReference type="ARBA" id="ARBA00022737"/>
    </source>
</evidence>
<accession>A0A1H4H6N4</accession>
<evidence type="ECO:0000259" key="11">
    <source>
        <dbReference type="PROSITE" id="PS50893"/>
    </source>
</evidence>
<dbReference type="InterPro" id="IPR027417">
    <property type="entry name" value="P-loop_NTPase"/>
</dbReference>
<evidence type="ECO:0000313" key="13">
    <source>
        <dbReference type="Proteomes" id="UP000198638"/>
    </source>
</evidence>
<dbReference type="InterPro" id="IPR050107">
    <property type="entry name" value="ABC_carbohydrate_import_ATPase"/>
</dbReference>
<keyword evidence="2" id="KW-0813">Transport</keyword>
<gene>
    <name evidence="12" type="ORF">SAMN05192564_107215</name>
</gene>
<dbReference type="GO" id="GO:0005886">
    <property type="term" value="C:plasma membrane"/>
    <property type="evidence" value="ECO:0007669"/>
    <property type="project" value="UniProtKB-SubCell"/>
</dbReference>
<protein>
    <submittedName>
        <fullName evidence="12">Monosaccharide ABC transporter ATP-binding protein, CUT2 family</fullName>
    </submittedName>
</protein>
<keyword evidence="8 12" id="KW-0067">ATP-binding</keyword>
<dbReference type="RefSeq" id="WP_176954221.1">
    <property type="nucleotide sequence ID" value="NZ_FNRQ01000007.1"/>
</dbReference>